<evidence type="ECO:0000313" key="1">
    <source>
        <dbReference type="EMBL" id="AFU58035.1"/>
    </source>
</evidence>
<gene>
    <name evidence="1" type="ordered locus">Ngar_c10930</name>
</gene>
<sequence>MKKWSEFYSGKILEYDAGATRLVQLRLFGSNLKPNEPIPYFKPVNPTVKIYFTVHILLKRM</sequence>
<evidence type="ECO:0000313" key="2">
    <source>
        <dbReference type="Proteomes" id="UP000008037"/>
    </source>
</evidence>
<dbReference type="BioCyc" id="CNIT1237085:G1324-1091-MONOMER"/>
<accession>K0IE36</accession>
<dbReference type="Proteomes" id="UP000008037">
    <property type="component" value="Chromosome"/>
</dbReference>
<organism evidence="1 2">
    <name type="scientific">Nitrososphaera gargensis (strain Ga9.2)</name>
    <dbReference type="NCBI Taxonomy" id="1237085"/>
    <lineage>
        <taxon>Archaea</taxon>
        <taxon>Nitrososphaerota</taxon>
        <taxon>Nitrososphaeria</taxon>
        <taxon>Nitrososphaerales</taxon>
        <taxon>Nitrososphaeraceae</taxon>
        <taxon>Nitrososphaera</taxon>
    </lineage>
</organism>
<dbReference type="STRING" id="1237085.Ngar_c10930"/>
<dbReference type="EMBL" id="CP002408">
    <property type="protein sequence ID" value="AFU58035.1"/>
    <property type="molecule type" value="Genomic_DNA"/>
</dbReference>
<name>K0IE36_NITGG</name>
<keyword evidence="2" id="KW-1185">Reference proteome</keyword>
<proteinExistence type="predicted"/>
<dbReference type="InParanoid" id="K0IE36"/>
<dbReference type="HOGENOM" id="CLU_2911646_0_0_2"/>
<dbReference type="RefSeq" id="WP_015018574.1">
    <property type="nucleotide sequence ID" value="NC_018719.1"/>
</dbReference>
<reference evidence="1 2" key="1">
    <citation type="journal article" date="2012" name="Environ. Microbiol.">
        <title>The genome of the ammonia-oxidizing Candidatus Nitrososphaera gargensis: insights into metabolic versatility and environmental adaptations.</title>
        <authorList>
            <person name="Spang A."/>
            <person name="Poehlein A."/>
            <person name="Offre P."/>
            <person name="Zumbragel S."/>
            <person name="Haider S."/>
            <person name="Rychlik N."/>
            <person name="Nowka B."/>
            <person name="Schmeisser C."/>
            <person name="Lebedeva E.V."/>
            <person name="Rattei T."/>
            <person name="Bohm C."/>
            <person name="Schmid M."/>
            <person name="Galushko A."/>
            <person name="Hatzenpichler R."/>
            <person name="Weinmaier T."/>
            <person name="Daniel R."/>
            <person name="Schleper C."/>
            <person name="Spieck E."/>
            <person name="Streit W."/>
            <person name="Wagner M."/>
        </authorList>
    </citation>
    <scope>NUCLEOTIDE SEQUENCE [LARGE SCALE GENOMIC DNA]</scope>
    <source>
        <strain evidence="2">Ga9.2</strain>
    </source>
</reference>
<protein>
    <submittedName>
        <fullName evidence="1">Uncharacterized protein</fullName>
    </submittedName>
</protein>
<dbReference type="GeneID" id="13795488"/>
<dbReference type="KEGG" id="nga:Ngar_c10930"/>
<dbReference type="AlphaFoldDB" id="K0IE36"/>